<dbReference type="PROSITE" id="PS50928">
    <property type="entry name" value="ABC_TM1"/>
    <property type="match status" value="1"/>
</dbReference>
<feature type="transmembrane region" description="Helical" evidence="7">
    <location>
        <begin position="58"/>
        <end position="78"/>
    </location>
</feature>
<evidence type="ECO:0000313" key="9">
    <source>
        <dbReference type="EMBL" id="TFD50596.1"/>
    </source>
</evidence>
<keyword evidence="6 7" id="KW-0472">Membrane</keyword>
<proteinExistence type="inferred from homology"/>
<keyword evidence="3" id="KW-1003">Cell membrane</keyword>
<evidence type="ECO:0000313" key="10">
    <source>
        <dbReference type="Proteomes" id="UP000297447"/>
    </source>
</evidence>
<dbReference type="RefSeq" id="WP_134519270.1">
    <property type="nucleotide sequence ID" value="NZ_SOHE01000041.1"/>
</dbReference>
<comment type="similarity">
    <text evidence="7">Belongs to the binding-protein-dependent transport system permease family.</text>
</comment>
<evidence type="ECO:0000256" key="3">
    <source>
        <dbReference type="ARBA" id="ARBA00022475"/>
    </source>
</evidence>
<keyword evidence="5 7" id="KW-1133">Transmembrane helix</keyword>
<feature type="transmembrane region" description="Helical" evidence="7">
    <location>
        <begin position="161"/>
        <end position="178"/>
    </location>
</feature>
<dbReference type="PANTHER" id="PTHR43386:SF6">
    <property type="entry name" value="ABC TRANSPORTER PERMEASE PROTEIN"/>
    <property type="match status" value="1"/>
</dbReference>
<keyword evidence="10" id="KW-1185">Reference proteome</keyword>
<dbReference type="EMBL" id="SOHE01000041">
    <property type="protein sequence ID" value="TFD50596.1"/>
    <property type="molecule type" value="Genomic_DNA"/>
</dbReference>
<accession>A0A4R9A278</accession>
<dbReference type="PANTHER" id="PTHR43386">
    <property type="entry name" value="OLIGOPEPTIDE TRANSPORT SYSTEM PERMEASE PROTEIN APPC"/>
    <property type="match status" value="1"/>
</dbReference>
<feature type="transmembrane region" description="Helical" evidence="7">
    <location>
        <begin position="127"/>
        <end position="149"/>
    </location>
</feature>
<organism evidence="9 10">
    <name type="scientific">Cryobacterium frigoriphilum</name>
    <dbReference type="NCBI Taxonomy" id="1259150"/>
    <lineage>
        <taxon>Bacteria</taxon>
        <taxon>Bacillati</taxon>
        <taxon>Actinomycetota</taxon>
        <taxon>Actinomycetes</taxon>
        <taxon>Micrococcales</taxon>
        <taxon>Microbacteriaceae</taxon>
        <taxon>Cryobacterium</taxon>
    </lineage>
</organism>
<evidence type="ECO:0000256" key="4">
    <source>
        <dbReference type="ARBA" id="ARBA00022692"/>
    </source>
</evidence>
<dbReference type="InterPro" id="IPR025966">
    <property type="entry name" value="OppC_N"/>
</dbReference>
<dbReference type="AlphaFoldDB" id="A0A4R9A278"/>
<keyword evidence="4 7" id="KW-0812">Transmembrane</keyword>
<dbReference type="InterPro" id="IPR050366">
    <property type="entry name" value="BP-dependent_transpt_permease"/>
</dbReference>
<evidence type="ECO:0000256" key="2">
    <source>
        <dbReference type="ARBA" id="ARBA00022448"/>
    </source>
</evidence>
<evidence type="ECO:0000256" key="6">
    <source>
        <dbReference type="ARBA" id="ARBA00023136"/>
    </source>
</evidence>
<protein>
    <submittedName>
        <fullName evidence="9">ABC transporter permease</fullName>
    </submittedName>
</protein>
<dbReference type="Pfam" id="PF12911">
    <property type="entry name" value="OppC_N"/>
    <property type="match status" value="1"/>
</dbReference>
<evidence type="ECO:0000256" key="7">
    <source>
        <dbReference type="RuleBase" id="RU363032"/>
    </source>
</evidence>
<dbReference type="SUPFAM" id="SSF161098">
    <property type="entry name" value="MetI-like"/>
    <property type="match status" value="1"/>
</dbReference>
<dbReference type="CDD" id="cd06261">
    <property type="entry name" value="TM_PBP2"/>
    <property type="match status" value="1"/>
</dbReference>
<reference evidence="9 10" key="1">
    <citation type="submission" date="2019-03" db="EMBL/GenBank/DDBJ databases">
        <title>Genomics of glacier-inhabiting Cryobacterium strains.</title>
        <authorList>
            <person name="Liu Q."/>
            <person name="Xin Y.-H."/>
        </authorList>
    </citation>
    <scope>NUCLEOTIDE SEQUENCE [LARGE SCALE GENOMIC DNA]</scope>
    <source>
        <strain evidence="9 10">Hh14</strain>
    </source>
</reference>
<feature type="transmembrane region" description="Helical" evidence="7">
    <location>
        <begin position="184"/>
        <end position="202"/>
    </location>
</feature>
<dbReference type="Gene3D" id="1.10.3720.10">
    <property type="entry name" value="MetI-like"/>
    <property type="match status" value="1"/>
</dbReference>
<dbReference type="Pfam" id="PF00528">
    <property type="entry name" value="BPD_transp_1"/>
    <property type="match status" value="1"/>
</dbReference>
<feature type="domain" description="ABC transmembrane type-1" evidence="8">
    <location>
        <begin position="119"/>
        <end position="309"/>
    </location>
</feature>
<sequence>MPSSTVPDAPRGTRPDQEHFVAALEDTPVAPLDKLDESQKARSTWSDAWQAMRRRPTFWISSALILLVALVAIFPGLFASAQPNDGCELGNSNGGPEAGHPLGFTFQGCDIYARVIFGTQASVTVGILATVLVTIVGIVVGALAGYYGGFLDAIVSRIGDIFFAVPTVLGAIVLLSVLPDRTPVTIALVMSIFAWPQIARIMRGAVLTASNSDYVTASVALGVSKFTILVRHVLPNAIAPVIVIATVSLGTFIVAEATLSFLGIGLGEGIMSWGNDIGDAQSTIRTAPQVLLYPAAALSVTVLSFLMLGDVVRDALDPQARARR</sequence>
<feature type="transmembrane region" description="Helical" evidence="7">
    <location>
        <begin position="240"/>
        <end position="264"/>
    </location>
</feature>
<comment type="subcellular location">
    <subcellularLocation>
        <location evidence="1 7">Cell membrane</location>
        <topology evidence="1 7">Multi-pass membrane protein</topology>
    </subcellularLocation>
</comment>
<name>A0A4R9A278_9MICO</name>
<evidence type="ECO:0000256" key="1">
    <source>
        <dbReference type="ARBA" id="ARBA00004651"/>
    </source>
</evidence>
<feature type="transmembrane region" description="Helical" evidence="7">
    <location>
        <begin position="290"/>
        <end position="308"/>
    </location>
</feature>
<gene>
    <name evidence="9" type="ORF">E3T55_09355</name>
</gene>
<evidence type="ECO:0000256" key="5">
    <source>
        <dbReference type="ARBA" id="ARBA00022989"/>
    </source>
</evidence>
<dbReference type="GO" id="GO:0005886">
    <property type="term" value="C:plasma membrane"/>
    <property type="evidence" value="ECO:0007669"/>
    <property type="project" value="UniProtKB-SubCell"/>
</dbReference>
<dbReference type="InterPro" id="IPR000515">
    <property type="entry name" value="MetI-like"/>
</dbReference>
<dbReference type="InterPro" id="IPR035906">
    <property type="entry name" value="MetI-like_sf"/>
</dbReference>
<dbReference type="Proteomes" id="UP000297447">
    <property type="component" value="Unassembled WGS sequence"/>
</dbReference>
<dbReference type="OrthoDB" id="9812701at2"/>
<comment type="caution">
    <text evidence="9">The sequence shown here is derived from an EMBL/GenBank/DDBJ whole genome shotgun (WGS) entry which is preliminary data.</text>
</comment>
<keyword evidence="2 7" id="KW-0813">Transport</keyword>
<dbReference type="GO" id="GO:0055085">
    <property type="term" value="P:transmembrane transport"/>
    <property type="evidence" value="ECO:0007669"/>
    <property type="project" value="InterPro"/>
</dbReference>
<evidence type="ECO:0000259" key="8">
    <source>
        <dbReference type="PROSITE" id="PS50928"/>
    </source>
</evidence>